<name>A0A0P1II87_9RHOB</name>
<evidence type="ECO:0000313" key="5">
    <source>
        <dbReference type="Proteomes" id="UP000051260"/>
    </source>
</evidence>
<organism evidence="4 5">
    <name type="scientific">Ruegeria denitrificans</name>
    <dbReference type="NCBI Taxonomy" id="1715692"/>
    <lineage>
        <taxon>Bacteria</taxon>
        <taxon>Pseudomonadati</taxon>
        <taxon>Pseudomonadota</taxon>
        <taxon>Alphaproteobacteria</taxon>
        <taxon>Rhodobacterales</taxon>
        <taxon>Roseobacteraceae</taxon>
        <taxon>Ruegeria</taxon>
    </lineage>
</organism>
<dbReference type="PROSITE" id="PS50977">
    <property type="entry name" value="HTH_TETR_2"/>
    <property type="match status" value="1"/>
</dbReference>
<gene>
    <name evidence="4" type="primary">mtrR</name>
    <name evidence="4" type="ORF">RUE5091_03768</name>
</gene>
<dbReference type="Gene3D" id="1.10.357.10">
    <property type="entry name" value="Tetracycline Repressor, domain 2"/>
    <property type="match status" value="1"/>
</dbReference>
<sequence>MEAEPRIIEKREKASREDWLLATLDVLRERGIEGVKVVAIARRLGLTSGSFYWHFRNLKDLLDSVLLFWEDALTGHIIEDALQFQGPPEERIRVLMHQVIREDASRPDGAIAVWAKSDADAAQCYKRAIKRRFEFSTWLFQELGFAPPDAEIRGRMMVITLMGETTNDLKQQENWPSVIDRHWRVLVDK</sequence>
<dbReference type="GO" id="GO:0003700">
    <property type="term" value="F:DNA-binding transcription factor activity"/>
    <property type="evidence" value="ECO:0007669"/>
    <property type="project" value="TreeGrafter"/>
</dbReference>
<dbReference type="PANTHER" id="PTHR30055">
    <property type="entry name" value="HTH-TYPE TRANSCRIPTIONAL REGULATOR RUTR"/>
    <property type="match status" value="1"/>
</dbReference>
<dbReference type="InterPro" id="IPR001647">
    <property type="entry name" value="HTH_TetR"/>
</dbReference>
<reference evidence="5" key="1">
    <citation type="submission" date="2015-09" db="EMBL/GenBank/DDBJ databases">
        <authorList>
            <person name="Rodrigo-Torres L."/>
            <person name="Arahal D.R."/>
        </authorList>
    </citation>
    <scope>NUCLEOTIDE SEQUENCE [LARGE SCALE GENOMIC DNA]</scope>
    <source>
        <strain evidence="5">CECT 5091</strain>
    </source>
</reference>
<evidence type="ECO:0000313" key="4">
    <source>
        <dbReference type="EMBL" id="CUK14562.1"/>
    </source>
</evidence>
<feature type="DNA-binding region" description="H-T-H motif" evidence="2">
    <location>
        <begin position="36"/>
        <end position="55"/>
    </location>
</feature>
<evidence type="ECO:0000259" key="3">
    <source>
        <dbReference type="PROSITE" id="PS50977"/>
    </source>
</evidence>
<dbReference type="InterPro" id="IPR009057">
    <property type="entry name" value="Homeodomain-like_sf"/>
</dbReference>
<dbReference type="InterPro" id="IPR050109">
    <property type="entry name" value="HTH-type_TetR-like_transc_reg"/>
</dbReference>
<accession>A0A0P1II87</accession>
<dbReference type="RefSeq" id="WP_165590797.1">
    <property type="nucleotide sequence ID" value="NZ_CYUD01000014.1"/>
</dbReference>
<keyword evidence="1 2" id="KW-0238">DNA-binding</keyword>
<evidence type="ECO:0000256" key="2">
    <source>
        <dbReference type="PROSITE-ProRule" id="PRU00335"/>
    </source>
</evidence>
<keyword evidence="5" id="KW-1185">Reference proteome</keyword>
<dbReference type="Proteomes" id="UP000051260">
    <property type="component" value="Unassembled WGS sequence"/>
</dbReference>
<dbReference type="PANTHER" id="PTHR30055:SF237">
    <property type="entry name" value="TRANSCRIPTIONAL REPRESSOR MCE3R"/>
    <property type="match status" value="1"/>
</dbReference>
<dbReference type="GO" id="GO:0000976">
    <property type="term" value="F:transcription cis-regulatory region binding"/>
    <property type="evidence" value="ECO:0007669"/>
    <property type="project" value="TreeGrafter"/>
</dbReference>
<dbReference type="Pfam" id="PF00440">
    <property type="entry name" value="TetR_N"/>
    <property type="match status" value="1"/>
</dbReference>
<protein>
    <submittedName>
        <fullName evidence="4">HTH-type transcriptional regulator MtrR</fullName>
    </submittedName>
</protein>
<dbReference type="AlphaFoldDB" id="A0A0P1II87"/>
<dbReference type="SUPFAM" id="SSF46689">
    <property type="entry name" value="Homeodomain-like"/>
    <property type="match status" value="1"/>
</dbReference>
<dbReference type="EMBL" id="CYUD01000014">
    <property type="protein sequence ID" value="CUK14562.1"/>
    <property type="molecule type" value="Genomic_DNA"/>
</dbReference>
<dbReference type="STRING" id="1715692.RUE5091_03768"/>
<evidence type="ECO:0000256" key="1">
    <source>
        <dbReference type="ARBA" id="ARBA00023125"/>
    </source>
</evidence>
<proteinExistence type="predicted"/>
<dbReference type="PRINTS" id="PR00455">
    <property type="entry name" value="HTHTETR"/>
</dbReference>
<feature type="domain" description="HTH tetR-type" evidence="3">
    <location>
        <begin position="13"/>
        <end position="73"/>
    </location>
</feature>